<dbReference type="EMBL" id="JBJKFK010000769">
    <property type="protein sequence ID" value="KAL3315357.1"/>
    <property type="molecule type" value="Genomic_DNA"/>
</dbReference>
<feature type="domain" description="Ig-like" evidence="3">
    <location>
        <begin position="67"/>
        <end position="103"/>
    </location>
</feature>
<gene>
    <name evidence="4" type="ORF">Ciccas_006010</name>
</gene>
<sequence>MATGSIDHSFGVSLKANKGSILKLSKLPYAKIPIKVQCSARNYLGITEAEAILQVYPSRKAAPTGFPRFTNNFSVTVAKKNDQVLLHCQADASPPPRIIWFKEHRPIDTRDERLQIDGKFNLLLAPPDLTTLGGSVD</sequence>
<dbReference type="SUPFAM" id="SSF48726">
    <property type="entry name" value="Immunoglobulin"/>
    <property type="match status" value="1"/>
</dbReference>
<protein>
    <recommendedName>
        <fullName evidence="3">Ig-like domain-containing protein</fullName>
    </recommendedName>
</protein>
<dbReference type="PANTHER" id="PTHR45080">
    <property type="entry name" value="CONTACTIN 5"/>
    <property type="match status" value="1"/>
</dbReference>
<organism evidence="4 5">
    <name type="scientific">Cichlidogyrus casuarinus</name>
    <dbReference type="NCBI Taxonomy" id="1844966"/>
    <lineage>
        <taxon>Eukaryota</taxon>
        <taxon>Metazoa</taxon>
        <taxon>Spiralia</taxon>
        <taxon>Lophotrochozoa</taxon>
        <taxon>Platyhelminthes</taxon>
        <taxon>Monogenea</taxon>
        <taxon>Monopisthocotylea</taxon>
        <taxon>Dactylogyridea</taxon>
        <taxon>Ancyrocephalidae</taxon>
        <taxon>Cichlidogyrus</taxon>
    </lineage>
</organism>
<dbReference type="Pfam" id="PF13927">
    <property type="entry name" value="Ig_3"/>
    <property type="match status" value="1"/>
</dbReference>
<evidence type="ECO:0000256" key="1">
    <source>
        <dbReference type="ARBA" id="ARBA00022729"/>
    </source>
</evidence>
<proteinExistence type="predicted"/>
<name>A0ABD2Q858_9PLAT</name>
<dbReference type="InterPro" id="IPR036179">
    <property type="entry name" value="Ig-like_dom_sf"/>
</dbReference>
<accession>A0ABD2Q858</accession>
<dbReference type="InterPro" id="IPR050958">
    <property type="entry name" value="Cell_Adh-Cytoskel_Orgn"/>
</dbReference>
<keyword evidence="2" id="KW-1015">Disulfide bond</keyword>
<evidence type="ECO:0000313" key="5">
    <source>
        <dbReference type="Proteomes" id="UP001626550"/>
    </source>
</evidence>
<evidence type="ECO:0000256" key="2">
    <source>
        <dbReference type="ARBA" id="ARBA00023157"/>
    </source>
</evidence>
<keyword evidence="5" id="KW-1185">Reference proteome</keyword>
<dbReference type="AlphaFoldDB" id="A0ABD2Q858"/>
<evidence type="ECO:0000259" key="3">
    <source>
        <dbReference type="PROSITE" id="PS50835"/>
    </source>
</evidence>
<keyword evidence="1" id="KW-0732">Signal</keyword>
<dbReference type="Proteomes" id="UP001626550">
    <property type="component" value="Unassembled WGS sequence"/>
</dbReference>
<dbReference type="PANTHER" id="PTHR45080:SF8">
    <property type="entry name" value="IG-LIKE DOMAIN-CONTAINING PROTEIN"/>
    <property type="match status" value="1"/>
</dbReference>
<dbReference type="PROSITE" id="PS50835">
    <property type="entry name" value="IG_LIKE"/>
    <property type="match status" value="1"/>
</dbReference>
<evidence type="ECO:0000313" key="4">
    <source>
        <dbReference type="EMBL" id="KAL3315357.1"/>
    </source>
</evidence>
<dbReference type="InterPro" id="IPR013783">
    <property type="entry name" value="Ig-like_fold"/>
</dbReference>
<dbReference type="Gene3D" id="2.60.40.10">
    <property type="entry name" value="Immunoglobulins"/>
    <property type="match status" value="1"/>
</dbReference>
<reference evidence="4 5" key="1">
    <citation type="submission" date="2024-11" db="EMBL/GenBank/DDBJ databases">
        <title>Adaptive evolution of stress response genes in parasites aligns with host niche diversity.</title>
        <authorList>
            <person name="Hahn C."/>
            <person name="Resl P."/>
        </authorList>
    </citation>
    <scope>NUCLEOTIDE SEQUENCE [LARGE SCALE GENOMIC DNA]</scope>
    <source>
        <strain evidence="4">EGGRZ-B1_66</strain>
        <tissue evidence="4">Body</tissue>
    </source>
</reference>
<dbReference type="InterPro" id="IPR007110">
    <property type="entry name" value="Ig-like_dom"/>
</dbReference>
<comment type="caution">
    <text evidence="4">The sequence shown here is derived from an EMBL/GenBank/DDBJ whole genome shotgun (WGS) entry which is preliminary data.</text>
</comment>